<organism evidence="8 9">
    <name type="scientific">Sorangium cellulosum</name>
    <name type="common">Polyangium cellulosum</name>
    <dbReference type="NCBI Taxonomy" id="56"/>
    <lineage>
        <taxon>Bacteria</taxon>
        <taxon>Pseudomonadati</taxon>
        <taxon>Myxococcota</taxon>
        <taxon>Polyangia</taxon>
        <taxon>Polyangiales</taxon>
        <taxon>Polyangiaceae</taxon>
        <taxon>Sorangium</taxon>
    </lineage>
</organism>
<keyword evidence="4" id="KW-0732">Signal</keyword>
<keyword evidence="7" id="KW-0624">Polysaccharide degradation</keyword>
<dbReference type="AlphaFoldDB" id="A0A150QIR2"/>
<dbReference type="EMBL" id="JEMA01000642">
    <property type="protein sequence ID" value="KYF67548.1"/>
    <property type="molecule type" value="Genomic_DNA"/>
</dbReference>
<evidence type="ECO:0000313" key="9">
    <source>
        <dbReference type="Proteomes" id="UP000075260"/>
    </source>
</evidence>
<dbReference type="GO" id="GO:0030600">
    <property type="term" value="F:feruloyl esterase activity"/>
    <property type="evidence" value="ECO:0007669"/>
    <property type="project" value="InterPro"/>
</dbReference>
<keyword evidence="6" id="KW-0119">Carbohydrate metabolism</keyword>
<evidence type="ECO:0008006" key="10">
    <source>
        <dbReference type="Google" id="ProtNLM"/>
    </source>
</evidence>
<protein>
    <recommendedName>
        <fullName evidence="10">Feruloyl esterase</fullName>
    </recommendedName>
</protein>
<keyword evidence="3" id="KW-0858">Xylan degradation</keyword>
<dbReference type="Gene3D" id="3.40.50.1820">
    <property type="entry name" value="alpha/beta hydrolase"/>
    <property type="match status" value="1"/>
</dbReference>
<comment type="subcellular location">
    <subcellularLocation>
        <location evidence="1">Secreted</location>
    </subcellularLocation>
</comment>
<dbReference type="PANTHER" id="PTHR38050:SF2">
    <property type="entry name" value="FERULOYL ESTERASE C-RELATED"/>
    <property type="match status" value="1"/>
</dbReference>
<dbReference type="Pfam" id="PF10503">
    <property type="entry name" value="Esterase_PHB"/>
    <property type="match status" value="1"/>
</dbReference>
<dbReference type="GO" id="GO:0045493">
    <property type="term" value="P:xylan catabolic process"/>
    <property type="evidence" value="ECO:0007669"/>
    <property type="project" value="UniProtKB-KW"/>
</dbReference>
<proteinExistence type="predicted"/>
<evidence type="ECO:0000313" key="8">
    <source>
        <dbReference type="EMBL" id="KYF67548.1"/>
    </source>
</evidence>
<dbReference type="GO" id="GO:0005576">
    <property type="term" value="C:extracellular region"/>
    <property type="evidence" value="ECO:0007669"/>
    <property type="project" value="UniProtKB-SubCell"/>
</dbReference>
<evidence type="ECO:0000256" key="1">
    <source>
        <dbReference type="ARBA" id="ARBA00004613"/>
    </source>
</evidence>
<comment type="caution">
    <text evidence="8">The sequence shown here is derived from an EMBL/GenBank/DDBJ whole genome shotgun (WGS) entry which is preliminary data.</text>
</comment>
<dbReference type="InterPro" id="IPR010126">
    <property type="entry name" value="Esterase_phb"/>
</dbReference>
<evidence type="ECO:0000256" key="5">
    <source>
        <dbReference type="ARBA" id="ARBA00022801"/>
    </source>
</evidence>
<accession>A0A150QIR2</accession>
<dbReference type="Proteomes" id="UP000075260">
    <property type="component" value="Unassembled WGS sequence"/>
</dbReference>
<dbReference type="InterPro" id="IPR043595">
    <property type="entry name" value="FaeB/C/D"/>
</dbReference>
<evidence type="ECO:0000256" key="7">
    <source>
        <dbReference type="ARBA" id="ARBA00023326"/>
    </source>
</evidence>
<evidence type="ECO:0000256" key="6">
    <source>
        <dbReference type="ARBA" id="ARBA00023277"/>
    </source>
</evidence>
<evidence type="ECO:0000256" key="3">
    <source>
        <dbReference type="ARBA" id="ARBA00022651"/>
    </source>
</evidence>
<sequence>MERSFLVHPPPSYDGVTRAPIVFDFHGLSGNSNQQKNLSRWDDVADAEGFLAVYPKGVENAWNAGLCCGDGADDVAFVRAIITTLESEACIDPKRIYASGCSNGGGMSYKLACEAADVIAGVAPVDFDCVDGAGCGDCSPTRPVTVVQFRGTNDSLVPYEGSGPFAGARANFATWGELNLCTGSPEALPERSACDAYPACGTGAETVLCTVQNGSHCGSYASFMIPELAWKVLQRHALP</sequence>
<dbReference type="SUPFAM" id="SSF53474">
    <property type="entry name" value="alpha/beta-Hydrolases"/>
    <property type="match status" value="1"/>
</dbReference>
<dbReference type="InterPro" id="IPR029058">
    <property type="entry name" value="AB_hydrolase_fold"/>
</dbReference>
<reference evidence="8 9" key="1">
    <citation type="submission" date="2014-02" db="EMBL/GenBank/DDBJ databases">
        <title>The small core and large imbalanced accessory genome model reveals a collaborative survival strategy of Sorangium cellulosum strains in nature.</title>
        <authorList>
            <person name="Han K."/>
            <person name="Peng R."/>
            <person name="Blom J."/>
            <person name="Li Y.-Z."/>
        </authorList>
    </citation>
    <scope>NUCLEOTIDE SEQUENCE [LARGE SCALE GENOMIC DNA]</scope>
    <source>
        <strain evidence="8 9">So0008-312</strain>
    </source>
</reference>
<keyword evidence="5" id="KW-0378">Hydrolase</keyword>
<gene>
    <name evidence="8" type="ORF">BE15_29720</name>
</gene>
<keyword evidence="2" id="KW-0964">Secreted</keyword>
<evidence type="ECO:0000256" key="4">
    <source>
        <dbReference type="ARBA" id="ARBA00022729"/>
    </source>
</evidence>
<name>A0A150QIR2_SORCE</name>
<evidence type="ECO:0000256" key="2">
    <source>
        <dbReference type="ARBA" id="ARBA00022525"/>
    </source>
</evidence>
<dbReference type="PANTHER" id="PTHR38050">
    <property type="match status" value="1"/>
</dbReference>